<protein>
    <submittedName>
        <fullName evidence="1">Uncharacterized protein</fullName>
    </submittedName>
</protein>
<reference evidence="1 2" key="1">
    <citation type="submission" date="2023-03" db="EMBL/GenBank/DDBJ databases">
        <title>Bacillus Genome Sequencing.</title>
        <authorList>
            <person name="Dunlap C."/>
        </authorList>
    </citation>
    <scope>NUCLEOTIDE SEQUENCE [LARGE SCALE GENOMIC DNA]</scope>
    <source>
        <strain evidence="1 2">B-59205</strain>
    </source>
</reference>
<accession>A0AAW9NMU6</accession>
<proteinExistence type="predicted"/>
<sequence>MSNTTNGTNQNNVQGNSVSNSVAISNTTTQQWNQVCLNFLTAIAPLSWIETVGVLKKFQRIDFQDLKELDFKKAQKNVKQEFTALLERNLGICYEPTIQKIINNILIASKLNHYQSKTTLLDDIISNKGNMRVYLGSYR</sequence>
<evidence type="ECO:0000313" key="2">
    <source>
        <dbReference type="Proteomes" id="UP001344888"/>
    </source>
</evidence>
<gene>
    <name evidence="1" type="ORF">P9B03_16750</name>
</gene>
<dbReference type="EMBL" id="JARSFG010000022">
    <property type="protein sequence ID" value="MEC1180154.1"/>
    <property type="molecule type" value="Genomic_DNA"/>
</dbReference>
<evidence type="ECO:0000313" key="1">
    <source>
        <dbReference type="EMBL" id="MEC1180154.1"/>
    </source>
</evidence>
<name>A0AAW9NMU6_9BACL</name>
<comment type="caution">
    <text evidence="1">The sequence shown here is derived from an EMBL/GenBank/DDBJ whole genome shotgun (WGS) entry which is preliminary data.</text>
</comment>
<dbReference type="RefSeq" id="WP_326124708.1">
    <property type="nucleotide sequence ID" value="NZ_JARSFG010000022.1"/>
</dbReference>
<dbReference type="AlphaFoldDB" id="A0AAW9NMU6"/>
<organism evidence="1 2">
    <name type="scientific">Metasolibacillus meyeri</name>
    <dbReference type="NCBI Taxonomy" id="1071052"/>
    <lineage>
        <taxon>Bacteria</taxon>
        <taxon>Bacillati</taxon>
        <taxon>Bacillota</taxon>
        <taxon>Bacilli</taxon>
        <taxon>Bacillales</taxon>
        <taxon>Caryophanaceae</taxon>
        <taxon>Metasolibacillus</taxon>
    </lineage>
</organism>
<dbReference type="Proteomes" id="UP001344888">
    <property type="component" value="Unassembled WGS sequence"/>
</dbReference>
<keyword evidence="2" id="KW-1185">Reference proteome</keyword>